<dbReference type="InterPro" id="IPR008259">
    <property type="entry name" value="FMN_hydac_DH_AS"/>
</dbReference>
<feature type="binding site" evidence="7">
    <location>
        <begin position="330"/>
        <end position="331"/>
    </location>
    <ligand>
        <name>FMN</name>
        <dbReference type="ChEBI" id="CHEBI:58210"/>
    </ligand>
</feature>
<accession>A0A859QIL8</accession>
<comment type="similarity">
    <text evidence="5">Belongs to the FMN-dependent alpha-hydroxy acid dehydrogenase family.</text>
</comment>
<feature type="active site" description="Proton acceptor" evidence="6">
    <location>
        <position position="276"/>
    </location>
</feature>
<dbReference type="GO" id="GO:0004459">
    <property type="term" value="F:L-lactate dehydrogenase (NAD+) activity"/>
    <property type="evidence" value="ECO:0007669"/>
    <property type="project" value="TreeGrafter"/>
</dbReference>
<feature type="binding site" evidence="7">
    <location>
        <position position="276"/>
    </location>
    <ligand>
        <name>glyoxylate</name>
        <dbReference type="ChEBI" id="CHEBI:36655"/>
    </ligand>
</feature>
<evidence type="ECO:0000313" key="9">
    <source>
        <dbReference type="Proteomes" id="UP000510721"/>
    </source>
</evidence>
<dbReference type="InterPro" id="IPR013785">
    <property type="entry name" value="Aldolase_TIM"/>
</dbReference>
<dbReference type="PROSITE" id="PS00557">
    <property type="entry name" value="FMN_HYDROXY_ACID_DH_1"/>
    <property type="match status" value="1"/>
</dbReference>
<feature type="binding site" evidence="7">
    <location>
        <position position="252"/>
    </location>
    <ligand>
        <name>FMN</name>
        <dbReference type="ChEBI" id="CHEBI:58210"/>
    </ligand>
</feature>
<feature type="binding site" evidence="7">
    <location>
        <position position="25"/>
    </location>
    <ligand>
        <name>glyoxylate</name>
        <dbReference type="ChEBI" id="CHEBI:36655"/>
    </ligand>
</feature>
<name>A0A859QIL8_9HYPH</name>
<keyword evidence="3 7" id="KW-0288">FMN</keyword>
<dbReference type="PROSITE" id="PS51349">
    <property type="entry name" value="FMN_HYDROXY_ACID_DH_2"/>
    <property type="match status" value="1"/>
</dbReference>
<feature type="binding site" evidence="7">
    <location>
        <begin position="78"/>
        <end position="80"/>
    </location>
    <ligand>
        <name>FMN</name>
        <dbReference type="ChEBI" id="CHEBI:58210"/>
    </ligand>
</feature>
<feature type="binding site" evidence="7">
    <location>
        <position position="130"/>
    </location>
    <ligand>
        <name>FMN</name>
        <dbReference type="ChEBI" id="CHEBI:58210"/>
    </ligand>
</feature>
<evidence type="ECO:0000256" key="7">
    <source>
        <dbReference type="PIRSR" id="PIRSR000138-2"/>
    </source>
</evidence>
<feature type="binding site" evidence="7">
    <location>
        <position position="165"/>
    </location>
    <ligand>
        <name>glyoxylate</name>
        <dbReference type="ChEBI" id="CHEBI:36655"/>
    </ligand>
</feature>
<evidence type="ECO:0000256" key="2">
    <source>
        <dbReference type="ARBA" id="ARBA00022630"/>
    </source>
</evidence>
<dbReference type="InterPro" id="IPR000262">
    <property type="entry name" value="FMN-dep_DH"/>
</dbReference>
<dbReference type="InterPro" id="IPR037396">
    <property type="entry name" value="FMN_HAD"/>
</dbReference>
<evidence type="ECO:0000256" key="5">
    <source>
        <dbReference type="ARBA" id="ARBA00024042"/>
    </source>
</evidence>
<dbReference type="Pfam" id="PF01070">
    <property type="entry name" value="FMN_dh"/>
    <property type="match status" value="1"/>
</dbReference>
<dbReference type="PIRSF" id="PIRSF000138">
    <property type="entry name" value="Al-hdrx_acd_dh"/>
    <property type="match status" value="1"/>
</dbReference>
<evidence type="ECO:0000256" key="3">
    <source>
        <dbReference type="ARBA" id="ARBA00022643"/>
    </source>
</evidence>
<keyword evidence="4" id="KW-0560">Oxidoreductase</keyword>
<dbReference type="InterPro" id="IPR012133">
    <property type="entry name" value="Alpha-hydoxy_acid_DH_FMN"/>
</dbReference>
<sequence>MTQILEIRDLKALAKRRVPKLFFDYADSGAWTEGTYRANEEDFAKIKLRQRVLVDMSNRSLETTMIGQKVSMPVALAPTGLTGMQHADGEMLAAQAAEVFGVPFTLSTMSICSIEDVASVTTKPFWFQLYVMREREFVLNLIDRAKAAKCSALVLTLDLQILGQRHKDLRNGLSAPPRMTPKHLWQMATRPGWCMKMLGTNRRTFRNIVGHAKSVTDLSSLGAWTTEQFDPQLSWKDVEWIKERWGGPLILKGILDPEDAKMAAKTGADAIIVSNHGGRQLDGAPSSISMLPRIVDAVGHQIEVHLDGGIRSGQDVLKAIALGAQGTFIGRPFLYGLGAMGKEGVTLALDIIRKEMDITMALCGKRSITDVSRDILTE</sequence>
<dbReference type="Proteomes" id="UP000510721">
    <property type="component" value="Chromosome"/>
</dbReference>
<evidence type="ECO:0000256" key="6">
    <source>
        <dbReference type="PIRSR" id="PIRSR000138-1"/>
    </source>
</evidence>
<evidence type="ECO:0000313" key="8">
    <source>
        <dbReference type="EMBL" id="QLL62755.1"/>
    </source>
</evidence>
<feature type="binding site" evidence="7">
    <location>
        <position position="274"/>
    </location>
    <ligand>
        <name>FMN</name>
        <dbReference type="ChEBI" id="CHEBI:58210"/>
    </ligand>
</feature>
<dbReference type="FunFam" id="3.20.20.70:FF:000029">
    <property type="entry name" value="L-lactate dehydrogenase"/>
    <property type="match status" value="1"/>
</dbReference>
<organism evidence="8 9">
    <name type="scientific">Sinorhizobium mexicanum</name>
    <dbReference type="NCBI Taxonomy" id="375549"/>
    <lineage>
        <taxon>Bacteria</taxon>
        <taxon>Pseudomonadati</taxon>
        <taxon>Pseudomonadota</taxon>
        <taxon>Alphaproteobacteria</taxon>
        <taxon>Hyphomicrobiales</taxon>
        <taxon>Rhizobiaceae</taxon>
        <taxon>Sinorhizobium/Ensifer group</taxon>
        <taxon>Sinorhizobium</taxon>
    </lineage>
</organism>
<dbReference type="GO" id="GO:0010181">
    <property type="term" value="F:FMN binding"/>
    <property type="evidence" value="ECO:0007669"/>
    <property type="project" value="InterPro"/>
</dbReference>
<dbReference type="GO" id="GO:0005886">
    <property type="term" value="C:plasma membrane"/>
    <property type="evidence" value="ECO:0007669"/>
    <property type="project" value="TreeGrafter"/>
</dbReference>
<dbReference type="PANTHER" id="PTHR10578:SF107">
    <property type="entry name" value="2-HYDROXYACID OXIDASE 1"/>
    <property type="match status" value="1"/>
</dbReference>
<dbReference type="Gene3D" id="3.20.20.70">
    <property type="entry name" value="Aldolase class I"/>
    <property type="match status" value="1"/>
</dbReference>
<dbReference type="EMBL" id="CP041238">
    <property type="protein sequence ID" value="QLL62755.1"/>
    <property type="molecule type" value="Genomic_DNA"/>
</dbReference>
<feature type="binding site" evidence="7">
    <location>
        <position position="128"/>
    </location>
    <ligand>
        <name>FMN</name>
        <dbReference type="ChEBI" id="CHEBI:58210"/>
    </ligand>
</feature>
<dbReference type="SUPFAM" id="SSF51395">
    <property type="entry name" value="FMN-linked oxidoreductases"/>
    <property type="match status" value="1"/>
</dbReference>
<dbReference type="GO" id="GO:0009060">
    <property type="term" value="P:aerobic respiration"/>
    <property type="evidence" value="ECO:0007669"/>
    <property type="project" value="TreeGrafter"/>
</dbReference>
<feature type="binding site" evidence="7">
    <location>
        <begin position="307"/>
        <end position="311"/>
    </location>
    <ligand>
        <name>FMN</name>
        <dbReference type="ChEBI" id="CHEBI:58210"/>
    </ligand>
</feature>
<dbReference type="KEGG" id="emx:FKV68_15535"/>
<dbReference type="RefSeq" id="WP_180938646.1">
    <property type="nucleotide sequence ID" value="NZ_CP041238.1"/>
</dbReference>
<dbReference type="PANTHER" id="PTHR10578">
    <property type="entry name" value="S -2-HYDROXY-ACID OXIDASE-RELATED"/>
    <property type="match status" value="1"/>
</dbReference>
<feature type="binding site" evidence="7">
    <location>
        <position position="107"/>
    </location>
    <ligand>
        <name>FMN</name>
        <dbReference type="ChEBI" id="CHEBI:58210"/>
    </ligand>
</feature>
<feature type="binding site" evidence="7">
    <location>
        <position position="279"/>
    </location>
    <ligand>
        <name>glyoxylate</name>
        <dbReference type="ChEBI" id="CHEBI:36655"/>
    </ligand>
</feature>
<reference evidence="8 9" key="1">
    <citation type="submission" date="2019-06" db="EMBL/GenBank/DDBJ databases">
        <title>Complete genome sequence of Ensifer mexicanus ITTG R7 isolated from nodules of Acacia angustissima (Mill.) Kuntze.</title>
        <authorList>
            <person name="Rincon-Rosales R."/>
            <person name="Rogel M.A."/>
            <person name="Guerrero G."/>
            <person name="Rincon-Molina C.I."/>
            <person name="Lopez-Lopez A."/>
            <person name="Martinez-Romero E."/>
        </authorList>
    </citation>
    <scope>NUCLEOTIDE SEQUENCE [LARGE SCALE GENOMIC DNA]</scope>
    <source>
        <strain evidence="8 9">ITTG R7</strain>
    </source>
</reference>
<evidence type="ECO:0000256" key="4">
    <source>
        <dbReference type="ARBA" id="ARBA00023002"/>
    </source>
</evidence>
<comment type="cofactor">
    <cofactor evidence="1">
        <name>FMN</name>
        <dbReference type="ChEBI" id="CHEBI:58210"/>
    </cofactor>
</comment>
<dbReference type="NCBIfam" id="NF008398">
    <property type="entry name" value="PRK11197.1"/>
    <property type="match status" value="1"/>
</dbReference>
<keyword evidence="2 7" id="KW-0285">Flavoprotein</keyword>
<feature type="binding site" evidence="7">
    <location>
        <position position="156"/>
    </location>
    <ligand>
        <name>FMN</name>
        <dbReference type="ChEBI" id="CHEBI:58210"/>
    </ligand>
</feature>
<protein>
    <submittedName>
        <fullName evidence="8">Alpha-hydroxy-acid oxidizing protein</fullName>
    </submittedName>
</protein>
<gene>
    <name evidence="8" type="ORF">FKV68_15535</name>
</gene>
<keyword evidence="9" id="KW-1185">Reference proteome</keyword>
<proteinExistence type="inferred from homology"/>
<dbReference type="AlphaFoldDB" id="A0A859QIL8"/>
<evidence type="ECO:0000256" key="1">
    <source>
        <dbReference type="ARBA" id="ARBA00001917"/>
    </source>
</evidence>
<dbReference type="CDD" id="cd02809">
    <property type="entry name" value="alpha_hydroxyacid_oxid_FMN"/>
    <property type="match status" value="1"/>
</dbReference>